<keyword evidence="5" id="KW-0131">Cell cycle</keyword>
<dbReference type="OrthoDB" id="10258882at2759"/>
<comment type="subcellular location">
    <subcellularLocation>
        <location evidence="1">Nucleus</location>
    </subcellularLocation>
</comment>
<dbReference type="PROSITE" id="PS51257">
    <property type="entry name" value="PROKAR_LIPOPROTEIN"/>
    <property type="match status" value="1"/>
</dbReference>
<dbReference type="GO" id="GO:1902977">
    <property type="term" value="P:mitotic DNA replication preinitiation complex assembly"/>
    <property type="evidence" value="ECO:0007669"/>
    <property type="project" value="TreeGrafter"/>
</dbReference>
<feature type="region of interest" description="Disordered" evidence="6">
    <location>
        <begin position="167"/>
        <end position="225"/>
    </location>
</feature>
<evidence type="ECO:0008006" key="9">
    <source>
        <dbReference type="Google" id="ProtNLM"/>
    </source>
</evidence>
<keyword evidence="4" id="KW-0539">Nucleus</keyword>
<name>A0A7H9HYA1_9SACH</name>
<evidence type="ECO:0000256" key="4">
    <source>
        <dbReference type="ARBA" id="ARBA00023242"/>
    </source>
</evidence>
<comment type="similarity">
    <text evidence="2">Belongs to the CDC45 family.</text>
</comment>
<gene>
    <name evidence="7" type="ORF">HG537_0H01630</name>
</gene>
<evidence type="ECO:0000313" key="7">
    <source>
        <dbReference type="EMBL" id="QLQ82401.1"/>
    </source>
</evidence>
<keyword evidence="8" id="KW-1185">Reference proteome</keyword>
<dbReference type="EMBL" id="CP059274">
    <property type="protein sequence ID" value="QLQ82401.1"/>
    <property type="molecule type" value="Genomic_DNA"/>
</dbReference>
<dbReference type="GO" id="GO:0000727">
    <property type="term" value="P:double-strand break repair via break-induced replication"/>
    <property type="evidence" value="ECO:0007669"/>
    <property type="project" value="TreeGrafter"/>
</dbReference>
<evidence type="ECO:0000313" key="8">
    <source>
        <dbReference type="Proteomes" id="UP000510647"/>
    </source>
</evidence>
<evidence type="ECO:0000256" key="5">
    <source>
        <dbReference type="ARBA" id="ARBA00023306"/>
    </source>
</evidence>
<dbReference type="AlphaFoldDB" id="A0A7H9HYA1"/>
<organism evidence="7 8">
    <name type="scientific">Torulaspora globosa</name>
    <dbReference type="NCBI Taxonomy" id="48254"/>
    <lineage>
        <taxon>Eukaryota</taxon>
        <taxon>Fungi</taxon>
        <taxon>Dikarya</taxon>
        <taxon>Ascomycota</taxon>
        <taxon>Saccharomycotina</taxon>
        <taxon>Saccharomycetes</taxon>
        <taxon>Saccharomycetales</taxon>
        <taxon>Saccharomycetaceae</taxon>
        <taxon>Torulaspora</taxon>
    </lineage>
</organism>
<dbReference type="PANTHER" id="PTHR10507">
    <property type="entry name" value="CDC45-RELATED PROTEIN"/>
    <property type="match status" value="1"/>
</dbReference>
<dbReference type="GO" id="GO:0003688">
    <property type="term" value="F:DNA replication origin binding"/>
    <property type="evidence" value="ECO:0007669"/>
    <property type="project" value="TreeGrafter"/>
</dbReference>
<reference evidence="7 8" key="1">
    <citation type="submission" date="2020-06" db="EMBL/GenBank/DDBJ databases">
        <title>The yeast mating-type switching endonuclease HO is a domesticated member of an unorthodox homing genetic element family.</title>
        <authorList>
            <person name="Coughlan A.Y."/>
            <person name="Lombardi L."/>
            <person name="Braun-Galleani S."/>
            <person name="Martos A.R."/>
            <person name="Galeote V."/>
            <person name="Bigey F."/>
            <person name="Dequin S."/>
            <person name="Byrne K.P."/>
            <person name="Wolfe K.H."/>
        </authorList>
    </citation>
    <scope>NUCLEOTIDE SEQUENCE [LARGE SCALE GENOMIC DNA]</scope>
    <source>
        <strain evidence="7 8">CBS2947</strain>
    </source>
</reference>
<dbReference type="GO" id="GO:0031261">
    <property type="term" value="C:DNA replication preinitiation complex"/>
    <property type="evidence" value="ECO:0007669"/>
    <property type="project" value="TreeGrafter"/>
</dbReference>
<keyword evidence="3" id="KW-0235">DNA replication</keyword>
<evidence type="ECO:0000256" key="2">
    <source>
        <dbReference type="ARBA" id="ARBA00010727"/>
    </source>
</evidence>
<feature type="compositionally biased region" description="Acidic residues" evidence="6">
    <location>
        <begin position="167"/>
        <end position="202"/>
    </location>
</feature>
<accession>A0A7H9HYA1</accession>
<dbReference type="GO" id="GO:0003682">
    <property type="term" value="F:chromatin binding"/>
    <property type="evidence" value="ECO:0007669"/>
    <property type="project" value="TreeGrafter"/>
</dbReference>
<dbReference type="Proteomes" id="UP000510647">
    <property type="component" value="Chromosome 8"/>
</dbReference>
<protein>
    <recommendedName>
        <fullName evidence="9">CDC45-like protein</fullName>
    </recommendedName>
</protein>
<proteinExistence type="inferred from homology"/>
<evidence type="ECO:0000256" key="6">
    <source>
        <dbReference type="SAM" id="MobiDB-lite"/>
    </source>
</evidence>
<sequence length="643" mass="73909">MYYNVRHIAEPYENILRDSSNHSTCQLVIFVSCLSVDALCATKMLSQLLKKQLVQLQIVPVFGYSELKSHYSKLDDNVNSVILVGCGGSIDIEQFLEIEPEEHVIETEQGSKKFKRRLYVFDTHRPWNLDNLFGSDVVNCLDDGTVEEELENEKKAYFRLLELDDEQAAESDGGEESDLEHEEEEGEDVNDTEKDDDDDEEELVNRKRRGPDNHKTNEKQSRKQRRQEICNLERVIEEYYSQGTSVVNSISLQVYSLLSAVGECNLHYLWLAILGANSLDTSHPQVYNRLYPILQDEVKRLSPSTYVAKTPDSLSLEVQPDYYLFLLRHSSLYDSFYYSNFVNAKLSLWNENGKKRLHKMFARMGISLSTAQETWIYMDNSIKRELGIIFERNLDRYGLQDIIRDGFVRTLGFRGSISASEYVEAIMALLEVGNASKENILSNQVETGTRLDDKPMEDSEEPQKKWIANFWLSWDALDDDKVTLLQQGIKLAQTLQKAVFNTGVTILEKKLIKDLRIYRLCVLQDGPDLHLFKNPLTLLRLGNWLIECCAESEDKHLLPMVLATLNESTDTYLVAGLPPRYPRGMDQLQANKPILNNFSMAFQYMTSETGARVKIDNFESSIIEIRRDDLLPFLEKLTMSGLL</sequence>
<dbReference type="GO" id="GO:0006270">
    <property type="term" value="P:DNA replication initiation"/>
    <property type="evidence" value="ECO:0007669"/>
    <property type="project" value="InterPro"/>
</dbReference>
<dbReference type="InterPro" id="IPR003874">
    <property type="entry name" value="CDC45"/>
</dbReference>
<feature type="compositionally biased region" description="Basic and acidic residues" evidence="6">
    <location>
        <begin position="210"/>
        <end position="221"/>
    </location>
</feature>
<dbReference type="PANTHER" id="PTHR10507:SF0">
    <property type="entry name" value="CELL DIVISION CONTROL PROTEIN 45 HOMOLOG"/>
    <property type="match status" value="1"/>
</dbReference>
<dbReference type="GO" id="GO:0003697">
    <property type="term" value="F:single-stranded DNA binding"/>
    <property type="evidence" value="ECO:0007669"/>
    <property type="project" value="TreeGrafter"/>
</dbReference>
<dbReference type="Pfam" id="PF02724">
    <property type="entry name" value="CDC45"/>
    <property type="match status" value="1"/>
</dbReference>
<evidence type="ECO:0000256" key="1">
    <source>
        <dbReference type="ARBA" id="ARBA00004123"/>
    </source>
</evidence>
<evidence type="ECO:0000256" key="3">
    <source>
        <dbReference type="ARBA" id="ARBA00022705"/>
    </source>
</evidence>